<keyword evidence="7" id="KW-0256">Endoplasmic reticulum</keyword>
<sequence length="321" mass="36904">MFRLLSALLALTIVIPAALASTGDQSPQYRTCVAECTATNCPRPIPLHLRALFWTCEHECKYECMQSITQAAIANNQRIHQYHGKWPFYRLAGMQEPASILFSILNGVMHYKYLPVLQQQIPNSYPLKKLYIGWSIVGINTWIWSSVFHMRDFPLTEKLDYFSAGFGILYSLYLAIIRLFYVRNALIIKAMTTLFTAMFIAHVSYLSFVRFDYGYNMLACVVIGSIQTSLWLWWSILQYTPWGDPKRRSYAWIAGFCVVAVSCAMSLEVFDFPPWFGVIDAHSLWHAATIPLVAVWYNFLLKDTSYELTMGGNDRTNKRMA</sequence>
<keyword evidence="6 7" id="KW-0472">Membrane</keyword>
<dbReference type="OrthoDB" id="419770at2759"/>
<feature type="transmembrane region" description="Helical" evidence="7">
    <location>
        <begin position="214"/>
        <end position="237"/>
    </location>
</feature>
<comment type="caution">
    <text evidence="7">Lacks conserved residue(s) required for the propagation of feature annotation.</text>
</comment>
<keyword evidence="4 7" id="KW-0732">Signal</keyword>
<feature type="transmembrane region" description="Helical" evidence="7">
    <location>
        <begin position="282"/>
        <end position="300"/>
    </location>
</feature>
<gene>
    <name evidence="8" type="ORF">INT43_002350</name>
</gene>
<feature type="transmembrane region" description="Helical" evidence="7">
    <location>
        <begin position="188"/>
        <end position="208"/>
    </location>
</feature>
<feature type="transmembrane region" description="Helical" evidence="7">
    <location>
        <begin position="130"/>
        <end position="149"/>
    </location>
</feature>
<keyword evidence="5 7" id="KW-1133">Transmembrane helix</keyword>
<evidence type="ECO:0000256" key="5">
    <source>
        <dbReference type="ARBA" id="ARBA00022989"/>
    </source>
</evidence>
<evidence type="ECO:0000313" key="8">
    <source>
        <dbReference type="EMBL" id="KAG2185912.1"/>
    </source>
</evidence>
<keyword evidence="9" id="KW-1185">Reference proteome</keyword>
<dbReference type="GO" id="GO:0005789">
    <property type="term" value="C:endoplasmic reticulum membrane"/>
    <property type="evidence" value="ECO:0007669"/>
    <property type="project" value="UniProtKB-SubCell"/>
</dbReference>
<evidence type="ECO:0000256" key="6">
    <source>
        <dbReference type="ARBA" id="ARBA00023136"/>
    </source>
</evidence>
<evidence type="ECO:0000313" key="9">
    <source>
        <dbReference type="Proteomes" id="UP000654370"/>
    </source>
</evidence>
<comment type="function">
    <text evidence="7">Involved in the lipid remodeling steps of GPI-anchor maturation.</text>
</comment>
<dbReference type="GO" id="GO:0016788">
    <property type="term" value="F:hydrolase activity, acting on ester bonds"/>
    <property type="evidence" value="ECO:0007669"/>
    <property type="project" value="TreeGrafter"/>
</dbReference>
<feature type="signal peptide" evidence="7">
    <location>
        <begin position="1"/>
        <end position="20"/>
    </location>
</feature>
<keyword evidence="2 7" id="KW-0337">GPI-anchor biosynthesis</keyword>
<dbReference type="Proteomes" id="UP000654370">
    <property type="component" value="Unassembled WGS sequence"/>
</dbReference>
<evidence type="ECO:0000256" key="1">
    <source>
        <dbReference type="ARBA" id="ARBA00004127"/>
    </source>
</evidence>
<evidence type="ECO:0000256" key="4">
    <source>
        <dbReference type="ARBA" id="ARBA00022729"/>
    </source>
</evidence>
<dbReference type="GO" id="GO:0006506">
    <property type="term" value="P:GPI anchor biosynthetic process"/>
    <property type="evidence" value="ECO:0007669"/>
    <property type="project" value="UniProtKB-KW"/>
</dbReference>
<evidence type="ECO:0000256" key="2">
    <source>
        <dbReference type="ARBA" id="ARBA00022502"/>
    </source>
</evidence>
<organism evidence="8 9">
    <name type="scientific">Mortierella isabellina</name>
    <name type="common">Filamentous fungus</name>
    <name type="synonym">Umbelopsis isabellina</name>
    <dbReference type="NCBI Taxonomy" id="91625"/>
    <lineage>
        <taxon>Eukaryota</taxon>
        <taxon>Fungi</taxon>
        <taxon>Fungi incertae sedis</taxon>
        <taxon>Mucoromycota</taxon>
        <taxon>Mucoromycotina</taxon>
        <taxon>Umbelopsidomycetes</taxon>
        <taxon>Umbelopsidales</taxon>
        <taxon>Umbelopsidaceae</taxon>
        <taxon>Umbelopsis</taxon>
    </lineage>
</organism>
<comment type="subcellular location">
    <subcellularLocation>
        <location evidence="1">Endomembrane system</location>
        <topology evidence="1">Multi-pass membrane protein</topology>
    </subcellularLocation>
    <subcellularLocation>
        <location evidence="7">Endoplasmic reticulum membrane</location>
        <topology evidence="7">Multi-pass membrane protein</topology>
    </subcellularLocation>
</comment>
<dbReference type="InterPro" id="IPR007217">
    <property type="entry name" value="Per1-like"/>
</dbReference>
<feature type="chain" id="PRO_5034432843" description="Post-GPI attachment to proteins factor 3" evidence="7">
    <location>
        <begin position="21"/>
        <end position="321"/>
    </location>
</feature>
<evidence type="ECO:0000256" key="7">
    <source>
        <dbReference type="RuleBase" id="RU365066"/>
    </source>
</evidence>
<feature type="transmembrane region" description="Helical" evidence="7">
    <location>
        <begin position="161"/>
        <end position="181"/>
    </location>
</feature>
<evidence type="ECO:0000256" key="3">
    <source>
        <dbReference type="ARBA" id="ARBA00022692"/>
    </source>
</evidence>
<comment type="caution">
    <text evidence="8">The sequence shown here is derived from an EMBL/GenBank/DDBJ whole genome shotgun (WGS) entry which is preliminary data.</text>
</comment>
<dbReference type="AlphaFoldDB" id="A0A8H7Q4Q5"/>
<dbReference type="EMBL" id="JAEPQZ010000001">
    <property type="protein sequence ID" value="KAG2185912.1"/>
    <property type="molecule type" value="Genomic_DNA"/>
</dbReference>
<dbReference type="PANTHER" id="PTHR13148">
    <property type="entry name" value="PER1-RELATED"/>
    <property type="match status" value="1"/>
</dbReference>
<keyword evidence="3 7" id="KW-0812">Transmembrane</keyword>
<reference evidence="8" key="1">
    <citation type="submission" date="2020-12" db="EMBL/GenBank/DDBJ databases">
        <title>Metabolic potential, ecology and presence of endohyphal bacteria is reflected in genomic diversity of Mucoromycotina.</title>
        <authorList>
            <person name="Muszewska A."/>
            <person name="Okrasinska A."/>
            <person name="Steczkiewicz K."/>
            <person name="Drgas O."/>
            <person name="Orlowska M."/>
            <person name="Perlinska-Lenart U."/>
            <person name="Aleksandrzak-Piekarczyk T."/>
            <person name="Szatraj K."/>
            <person name="Zielenkiewicz U."/>
            <person name="Pilsyk S."/>
            <person name="Malc E."/>
            <person name="Mieczkowski P."/>
            <person name="Kruszewska J.S."/>
            <person name="Biernat P."/>
            <person name="Pawlowska J."/>
        </authorList>
    </citation>
    <scope>NUCLEOTIDE SEQUENCE</scope>
    <source>
        <strain evidence="8">WA0000067209</strain>
    </source>
</reference>
<comment type="similarity">
    <text evidence="7">Belongs to the PGAP3 family.</text>
</comment>
<accession>A0A8H7Q4Q5</accession>
<protein>
    <recommendedName>
        <fullName evidence="7">Post-GPI attachment to proteins factor 3</fullName>
    </recommendedName>
</protein>
<name>A0A8H7Q4Q5_MORIS</name>
<proteinExistence type="inferred from homology"/>
<feature type="transmembrane region" description="Helical" evidence="7">
    <location>
        <begin position="249"/>
        <end position="270"/>
    </location>
</feature>
<dbReference type="PANTHER" id="PTHR13148:SF0">
    <property type="entry name" value="POST-GPI ATTACHMENT TO PROTEINS FACTOR 3"/>
    <property type="match status" value="1"/>
</dbReference>
<dbReference type="Pfam" id="PF04080">
    <property type="entry name" value="Per1"/>
    <property type="match status" value="1"/>
</dbReference>